<reference evidence="1 3" key="1">
    <citation type="journal article" date="2011" name="Nature">
        <title>The Medicago genome provides insight into the evolution of rhizobial symbioses.</title>
        <authorList>
            <person name="Young N.D."/>
            <person name="Debelle F."/>
            <person name="Oldroyd G.E."/>
            <person name="Geurts R."/>
            <person name="Cannon S.B."/>
            <person name="Udvardi M.K."/>
            <person name="Benedito V.A."/>
            <person name="Mayer K.F."/>
            <person name="Gouzy J."/>
            <person name="Schoof H."/>
            <person name="Van de Peer Y."/>
            <person name="Proost S."/>
            <person name="Cook D.R."/>
            <person name="Meyers B.C."/>
            <person name="Spannagl M."/>
            <person name="Cheung F."/>
            <person name="De Mita S."/>
            <person name="Krishnakumar V."/>
            <person name="Gundlach H."/>
            <person name="Zhou S."/>
            <person name="Mudge J."/>
            <person name="Bharti A.K."/>
            <person name="Murray J.D."/>
            <person name="Naoumkina M.A."/>
            <person name="Rosen B."/>
            <person name="Silverstein K.A."/>
            <person name="Tang H."/>
            <person name="Rombauts S."/>
            <person name="Zhao P.X."/>
            <person name="Zhou P."/>
            <person name="Barbe V."/>
            <person name="Bardou P."/>
            <person name="Bechner M."/>
            <person name="Bellec A."/>
            <person name="Berger A."/>
            <person name="Berges H."/>
            <person name="Bidwell S."/>
            <person name="Bisseling T."/>
            <person name="Choisne N."/>
            <person name="Couloux A."/>
            <person name="Denny R."/>
            <person name="Deshpande S."/>
            <person name="Dai X."/>
            <person name="Doyle J.J."/>
            <person name="Dudez A.M."/>
            <person name="Farmer A.D."/>
            <person name="Fouteau S."/>
            <person name="Franken C."/>
            <person name="Gibelin C."/>
            <person name="Gish J."/>
            <person name="Goldstein S."/>
            <person name="Gonzalez A.J."/>
            <person name="Green P.J."/>
            <person name="Hallab A."/>
            <person name="Hartog M."/>
            <person name="Hua A."/>
            <person name="Humphray S.J."/>
            <person name="Jeong D.H."/>
            <person name="Jing Y."/>
            <person name="Jocker A."/>
            <person name="Kenton S.M."/>
            <person name="Kim D.J."/>
            <person name="Klee K."/>
            <person name="Lai H."/>
            <person name="Lang C."/>
            <person name="Lin S."/>
            <person name="Macmil S.L."/>
            <person name="Magdelenat G."/>
            <person name="Matthews L."/>
            <person name="McCorrison J."/>
            <person name="Monaghan E.L."/>
            <person name="Mun J.H."/>
            <person name="Najar F.Z."/>
            <person name="Nicholson C."/>
            <person name="Noirot C."/>
            <person name="O'Bleness M."/>
            <person name="Paule C.R."/>
            <person name="Poulain J."/>
            <person name="Prion F."/>
            <person name="Qin B."/>
            <person name="Qu C."/>
            <person name="Retzel E.F."/>
            <person name="Riddle C."/>
            <person name="Sallet E."/>
            <person name="Samain S."/>
            <person name="Samson N."/>
            <person name="Sanders I."/>
            <person name="Saurat O."/>
            <person name="Scarpelli C."/>
            <person name="Schiex T."/>
            <person name="Segurens B."/>
            <person name="Severin A.J."/>
            <person name="Sherrier D.J."/>
            <person name="Shi R."/>
            <person name="Sims S."/>
            <person name="Singer S.R."/>
            <person name="Sinharoy S."/>
            <person name="Sterck L."/>
            <person name="Viollet A."/>
            <person name="Wang B.B."/>
            <person name="Wang K."/>
            <person name="Wang M."/>
            <person name="Wang X."/>
            <person name="Warfsmann J."/>
            <person name="Weissenbach J."/>
            <person name="White D.D."/>
            <person name="White J.D."/>
            <person name="Wiley G.B."/>
            <person name="Wincker P."/>
            <person name="Xing Y."/>
            <person name="Yang L."/>
            <person name="Yao Z."/>
            <person name="Ying F."/>
            <person name="Zhai J."/>
            <person name="Zhou L."/>
            <person name="Zuber A."/>
            <person name="Denarie J."/>
            <person name="Dixon R.A."/>
            <person name="May G.D."/>
            <person name="Schwartz D.C."/>
            <person name="Rogers J."/>
            <person name="Quetier F."/>
            <person name="Town C.D."/>
            <person name="Roe B.A."/>
        </authorList>
    </citation>
    <scope>NUCLEOTIDE SEQUENCE [LARGE SCALE GENOMIC DNA]</scope>
    <source>
        <strain evidence="1">A17</strain>
        <strain evidence="2 3">cv. Jemalong A17</strain>
    </source>
</reference>
<organism evidence="1 3">
    <name type="scientific">Medicago truncatula</name>
    <name type="common">Barrel medic</name>
    <name type="synonym">Medicago tribuloides</name>
    <dbReference type="NCBI Taxonomy" id="3880"/>
    <lineage>
        <taxon>Eukaryota</taxon>
        <taxon>Viridiplantae</taxon>
        <taxon>Streptophyta</taxon>
        <taxon>Embryophyta</taxon>
        <taxon>Tracheophyta</taxon>
        <taxon>Spermatophyta</taxon>
        <taxon>Magnoliopsida</taxon>
        <taxon>eudicotyledons</taxon>
        <taxon>Gunneridae</taxon>
        <taxon>Pentapetalae</taxon>
        <taxon>rosids</taxon>
        <taxon>fabids</taxon>
        <taxon>Fabales</taxon>
        <taxon>Fabaceae</taxon>
        <taxon>Papilionoideae</taxon>
        <taxon>50 kb inversion clade</taxon>
        <taxon>NPAAA clade</taxon>
        <taxon>Hologalegina</taxon>
        <taxon>IRL clade</taxon>
        <taxon>Trifolieae</taxon>
        <taxon>Medicago</taxon>
    </lineage>
</organism>
<evidence type="ECO:0000313" key="3">
    <source>
        <dbReference type="Proteomes" id="UP000002051"/>
    </source>
</evidence>
<name>A0A072UTP8_MEDTR</name>
<evidence type="ECO:0000313" key="2">
    <source>
        <dbReference type="EnsemblPlants" id="KEH33002"/>
    </source>
</evidence>
<accession>A0A072UTP8</accession>
<evidence type="ECO:0000313" key="1">
    <source>
        <dbReference type="EMBL" id="KEH33002.1"/>
    </source>
</evidence>
<dbReference type="AlphaFoldDB" id="A0A072UTP8"/>
<protein>
    <submittedName>
        <fullName evidence="1 2">Uncharacterized protein</fullName>
    </submittedName>
</protein>
<dbReference type="EMBL" id="CM001219">
    <property type="protein sequence ID" value="KEH33002.1"/>
    <property type="molecule type" value="Genomic_DNA"/>
</dbReference>
<dbReference type="Proteomes" id="UP000002051">
    <property type="component" value="Chromosome 3"/>
</dbReference>
<proteinExistence type="predicted"/>
<keyword evidence="3" id="KW-1185">Reference proteome</keyword>
<dbReference type="HOGENOM" id="CLU_2240564_0_0_1"/>
<dbReference type="EnsemblPlants" id="KEH33002">
    <property type="protein sequence ID" value="KEH33002"/>
    <property type="gene ID" value="MTR_3g013815"/>
</dbReference>
<sequence length="105" mass="11483">MSVLLNAEVEGGGNASVCTLERRGGGCTCRHSDGQVSRGRVDSAREVPPLMSKLPWYARLTVLYVHKDVRQDFRDAHLVFRSCGMSAMERDSSQGDASQVLTKAI</sequence>
<gene>
    <name evidence="1" type="ordered locus">MTR_3g013815</name>
</gene>
<reference evidence="2" key="3">
    <citation type="submission" date="2015-04" db="UniProtKB">
        <authorList>
            <consortium name="EnsemblPlants"/>
        </authorList>
    </citation>
    <scope>IDENTIFICATION</scope>
    <source>
        <strain evidence="2">cv. Jemalong A17</strain>
    </source>
</reference>
<reference evidence="1 3" key="2">
    <citation type="journal article" date="2014" name="BMC Genomics">
        <title>An improved genome release (version Mt4.0) for the model legume Medicago truncatula.</title>
        <authorList>
            <person name="Tang H."/>
            <person name="Krishnakumar V."/>
            <person name="Bidwell S."/>
            <person name="Rosen B."/>
            <person name="Chan A."/>
            <person name="Zhou S."/>
            <person name="Gentzbittel L."/>
            <person name="Childs K.L."/>
            <person name="Yandell M."/>
            <person name="Gundlach H."/>
            <person name="Mayer K.F."/>
            <person name="Schwartz D.C."/>
            <person name="Town C.D."/>
        </authorList>
    </citation>
    <scope>GENOME REANNOTATION</scope>
    <source>
        <strain evidence="1">A17</strain>
        <strain evidence="2 3">cv. Jemalong A17</strain>
    </source>
</reference>